<keyword evidence="3" id="KW-1185">Reference proteome</keyword>
<name>A0A0F7JN61_9DEIO</name>
<dbReference type="Pfam" id="PF06048">
    <property type="entry name" value="DUF927"/>
    <property type="match status" value="1"/>
</dbReference>
<protein>
    <recommendedName>
        <fullName evidence="1">DUF927 domain-containing protein</fullName>
    </recommendedName>
</protein>
<sequence length="903" mass="99459">MTAETWQRRSQELTAAINAIRDLSQVEALIRDVCPNYRFKECSPSELRGSRPQVPGSDSDGFVVRLDGGRPVFTSFVDGAKGGLYELLLYLGVPRADAAKRLITFAGTSVCPALPRATAARRGKHQLPAVVTDDALLAVLREDQDRLTDSNLPKSATGRGIHAAEYRQAGMGVTEDGWLSMPLYGPDGALLDVQKRHPKPEIKGGKYLPRLGKREGRSPSPIGCYGDAGQPGEVYLVEGPLNAFTVHLATGAFTIGMAGESLSVPALKEVVRRSVIVYADKLDIAMRWRDQLIAHGAGDVLPLPPLEGRVVVGREERQEDFCHLHHRLGRDGFRAFIGNQVRAAQRQAGYNSLWEEVQTRLDLDRLGERYEVTARGVRAQTTRERAQSLTPRLLAPLQLGRAVSAGAAGTQPLYVQLGWITPGGEACRTWVLHREARAGTCFFSEALEGLPVTEASRRQVSSYLDEAVTHFRDKSEVRLATRLGWNGNVFALYETQEVAFIGTLRRPEGRLDTWLDGLNAILSLGEAGLIALIFLGFSVGSPLVRQLVIARDIRRPWIGLIASTSTGKNSVIGFVISVWTREEEMRMSSGSTVKGAQDAATRFPDLPVFLDDLHTLSETPEGQQALRQLSLGFGGGQQRRTSTPTLEAQGGQERFGVAFYAAEHAMAEKITGGAQMRTVELVGPPLPADTKAVADRLKRAARAHGQLGALLAEQYNTRTPELLARVYRWETTYQARYRAVADDAVTLALLHVSLELLQEVTGGTVPVEQAVSLFAQRAEERRREADDARRVMRDLLCALQEGAWVQRRRGDGKAQRVLMDSEQVVAFDDETGYDVRPSAALANQVFDSYGGLIDRKDILRKWQARGWIVTRGKAFTMPRSTGKTTCEVWRITRKARDEADRKD</sequence>
<accession>A0A0F7JN61</accession>
<evidence type="ECO:0000313" key="2">
    <source>
        <dbReference type="EMBL" id="AKH16754.1"/>
    </source>
</evidence>
<feature type="domain" description="DUF927" evidence="1">
    <location>
        <begin position="416"/>
        <end position="618"/>
    </location>
</feature>
<reference evidence="2 3" key="1">
    <citation type="submission" date="2015-01" db="EMBL/GenBank/DDBJ databases">
        <title>Deinococcus soli/N5/whole genome sequencing.</title>
        <authorList>
            <person name="Kim M.K."/>
            <person name="Srinivasan S."/>
            <person name="Lee J.-J."/>
        </authorList>
    </citation>
    <scope>NUCLEOTIDE SEQUENCE [LARGE SCALE GENOMIC DNA]</scope>
    <source>
        <strain evidence="2 3">N5</strain>
    </source>
</reference>
<dbReference type="AlphaFoldDB" id="A0A0F7JN61"/>
<dbReference type="RefSeq" id="WP_046843326.1">
    <property type="nucleotide sequence ID" value="NZ_CP011389.1"/>
</dbReference>
<evidence type="ECO:0000313" key="3">
    <source>
        <dbReference type="Proteomes" id="UP000034024"/>
    </source>
</evidence>
<dbReference type="EMBL" id="CP011389">
    <property type="protein sequence ID" value="AKH16754.1"/>
    <property type="molecule type" value="Genomic_DNA"/>
</dbReference>
<dbReference type="PATRIC" id="fig|1309411.5.peg.1313"/>
<dbReference type="Proteomes" id="UP000034024">
    <property type="component" value="Chromosome"/>
</dbReference>
<organism evidence="2 3">
    <name type="scientific">Deinococcus soli</name>
    <name type="common">ex Cha et al. 2016</name>
    <dbReference type="NCBI Taxonomy" id="1309411"/>
    <lineage>
        <taxon>Bacteria</taxon>
        <taxon>Thermotogati</taxon>
        <taxon>Deinococcota</taxon>
        <taxon>Deinococci</taxon>
        <taxon>Deinococcales</taxon>
        <taxon>Deinococcaceae</taxon>
        <taxon>Deinococcus</taxon>
    </lineage>
</organism>
<evidence type="ECO:0000259" key="1">
    <source>
        <dbReference type="Pfam" id="PF06048"/>
    </source>
</evidence>
<dbReference type="KEGG" id="dch:SY84_06420"/>
<gene>
    <name evidence="2" type="ORF">SY84_06420</name>
</gene>
<dbReference type="InterPro" id="IPR009270">
    <property type="entry name" value="DUF927"/>
</dbReference>
<proteinExistence type="predicted"/>